<proteinExistence type="predicted"/>
<protein>
    <submittedName>
        <fullName evidence="1">Uncharacterized protein</fullName>
    </submittedName>
</protein>
<dbReference type="AlphaFoldDB" id="A0A0F9B8J0"/>
<reference evidence="1" key="1">
    <citation type="journal article" date="2015" name="Nature">
        <title>Complex archaea that bridge the gap between prokaryotes and eukaryotes.</title>
        <authorList>
            <person name="Spang A."/>
            <person name="Saw J.H."/>
            <person name="Jorgensen S.L."/>
            <person name="Zaremba-Niedzwiedzka K."/>
            <person name="Martijn J."/>
            <person name="Lind A.E."/>
            <person name="van Eijk R."/>
            <person name="Schleper C."/>
            <person name="Guy L."/>
            <person name="Ettema T.J."/>
        </authorList>
    </citation>
    <scope>NUCLEOTIDE SEQUENCE</scope>
</reference>
<comment type="caution">
    <text evidence="1">The sequence shown here is derived from an EMBL/GenBank/DDBJ whole genome shotgun (WGS) entry which is preliminary data.</text>
</comment>
<sequence length="28" mass="3347">YRTLVGILMEVDNETWVYGNTCKMPKVW</sequence>
<gene>
    <name evidence="1" type="ORF">LCGC14_2477730</name>
</gene>
<evidence type="ECO:0000313" key="1">
    <source>
        <dbReference type="EMBL" id="KKL18224.1"/>
    </source>
</evidence>
<feature type="non-terminal residue" evidence="1">
    <location>
        <position position="1"/>
    </location>
</feature>
<name>A0A0F9B8J0_9ZZZZ</name>
<dbReference type="EMBL" id="LAZR01038951">
    <property type="protein sequence ID" value="KKL18224.1"/>
    <property type="molecule type" value="Genomic_DNA"/>
</dbReference>
<organism evidence="1">
    <name type="scientific">marine sediment metagenome</name>
    <dbReference type="NCBI Taxonomy" id="412755"/>
    <lineage>
        <taxon>unclassified sequences</taxon>
        <taxon>metagenomes</taxon>
        <taxon>ecological metagenomes</taxon>
    </lineage>
</organism>
<accession>A0A0F9B8J0</accession>